<name>A0A0R3BK58_9BRAD</name>
<keyword evidence="1" id="KW-1133">Transmembrane helix</keyword>
<proteinExistence type="predicted"/>
<accession>A0A0R3BK58</accession>
<feature type="transmembrane region" description="Helical" evidence="1">
    <location>
        <begin position="42"/>
        <end position="62"/>
    </location>
</feature>
<dbReference type="EMBL" id="LJYF01000051">
    <property type="protein sequence ID" value="KRP85797.1"/>
    <property type="molecule type" value="Genomic_DNA"/>
</dbReference>
<evidence type="ECO:0000256" key="1">
    <source>
        <dbReference type="SAM" id="Phobius"/>
    </source>
</evidence>
<gene>
    <name evidence="2" type="ORF">AOQ72_03870</name>
</gene>
<organism evidence="2 3">
    <name type="scientific">Bradyrhizobium yuanmingense</name>
    <dbReference type="NCBI Taxonomy" id="108015"/>
    <lineage>
        <taxon>Bacteria</taxon>
        <taxon>Pseudomonadati</taxon>
        <taxon>Pseudomonadota</taxon>
        <taxon>Alphaproteobacteria</taxon>
        <taxon>Hyphomicrobiales</taxon>
        <taxon>Nitrobacteraceae</taxon>
        <taxon>Bradyrhizobium</taxon>
    </lineage>
</organism>
<dbReference type="Proteomes" id="UP000051380">
    <property type="component" value="Unassembled WGS sequence"/>
</dbReference>
<evidence type="ECO:0000313" key="2">
    <source>
        <dbReference type="EMBL" id="KRP85797.1"/>
    </source>
</evidence>
<feature type="transmembrane region" description="Helical" evidence="1">
    <location>
        <begin position="12"/>
        <end position="36"/>
    </location>
</feature>
<reference evidence="2 3" key="1">
    <citation type="submission" date="2015-09" db="EMBL/GenBank/DDBJ databases">
        <title>Draft Genome Sequence of the Strain BR 3267 (Bradyrhizobium yuanmingense) recommended as inoculant for cowpea in Brazil.</title>
        <authorList>
            <person name="Simoes-Araujo J.L."/>
            <person name="Zilli J.E."/>
        </authorList>
    </citation>
    <scope>NUCLEOTIDE SEQUENCE [LARGE SCALE GENOMIC DNA]</scope>
    <source>
        <strain evidence="2 3">BR3267</strain>
    </source>
</reference>
<comment type="caution">
    <text evidence="2">The sequence shown here is derived from an EMBL/GenBank/DDBJ whole genome shotgun (WGS) entry which is preliminary data.</text>
</comment>
<dbReference type="AlphaFoldDB" id="A0A0R3BK58"/>
<keyword evidence="1" id="KW-0472">Membrane</keyword>
<sequence>MSTSPRPSTAAIGMPVLLLIIGVGGMPHLMIGMLIMRLPIPLIILPIAPIGIMLVVLAGTDLSQDRAKSDLRNEVREARVSQLHAMSLVEILL</sequence>
<protein>
    <submittedName>
        <fullName evidence="2">Uncharacterized protein</fullName>
    </submittedName>
</protein>
<evidence type="ECO:0000313" key="3">
    <source>
        <dbReference type="Proteomes" id="UP000051380"/>
    </source>
</evidence>
<keyword evidence="1" id="KW-0812">Transmembrane</keyword>